<dbReference type="KEGG" id="bsan:CHH28_07880"/>
<dbReference type="InterPro" id="IPR008638">
    <property type="entry name" value="FhaB/CdiA-like_TPS"/>
</dbReference>
<dbReference type="NCBIfam" id="TIGR01901">
    <property type="entry name" value="adhes_NPXG"/>
    <property type="match status" value="1"/>
</dbReference>
<evidence type="ECO:0000259" key="2">
    <source>
        <dbReference type="SMART" id="SM00912"/>
    </source>
</evidence>
<accession>A0A222FIL9</accession>
<feature type="signal peptide" evidence="1">
    <location>
        <begin position="1"/>
        <end position="27"/>
    </location>
</feature>
<evidence type="ECO:0000313" key="4">
    <source>
        <dbReference type="Proteomes" id="UP000202440"/>
    </source>
</evidence>
<dbReference type="SMART" id="SM00912">
    <property type="entry name" value="Haemagg_act"/>
    <property type="match status" value="1"/>
</dbReference>
<feature type="domain" description="Filamentous haemagglutinin FhaB/tRNA nuclease CdiA-like TPS" evidence="2">
    <location>
        <begin position="45"/>
        <end position="146"/>
    </location>
</feature>
<proteinExistence type="predicted"/>
<dbReference type="AlphaFoldDB" id="A0A222FIL9"/>
<dbReference type="Proteomes" id="UP000202440">
    <property type="component" value="Chromosome"/>
</dbReference>
<keyword evidence="4" id="KW-1185">Reference proteome</keyword>
<evidence type="ECO:0000256" key="1">
    <source>
        <dbReference type="SAM" id="SignalP"/>
    </source>
</evidence>
<reference evidence="3 4" key="1">
    <citation type="submission" date="2017-07" db="EMBL/GenBank/DDBJ databases">
        <title>Annotated genome sequence of Bacterioplanes sanyensis isolated from Red Sea.</title>
        <authorList>
            <person name="Rehman Z.U."/>
        </authorList>
    </citation>
    <scope>NUCLEOTIDE SEQUENCE [LARGE SCALE GENOMIC DNA]</scope>
    <source>
        <strain evidence="3 4">NV9</strain>
    </source>
</reference>
<protein>
    <recommendedName>
        <fullName evidence="2">Filamentous haemagglutinin FhaB/tRNA nuclease CdiA-like TPS domain-containing protein</fullName>
    </recommendedName>
</protein>
<dbReference type="Gene3D" id="2.160.20.10">
    <property type="entry name" value="Single-stranded right-handed beta-helix, Pectin lyase-like"/>
    <property type="match status" value="1"/>
</dbReference>
<dbReference type="EMBL" id="CP022530">
    <property type="protein sequence ID" value="ASP38599.1"/>
    <property type="molecule type" value="Genomic_DNA"/>
</dbReference>
<dbReference type="InterPro" id="IPR011050">
    <property type="entry name" value="Pectin_lyase_fold/virulence"/>
</dbReference>
<dbReference type="InterPro" id="IPR012334">
    <property type="entry name" value="Pectin_lyas_fold"/>
</dbReference>
<dbReference type="SUPFAM" id="SSF51126">
    <property type="entry name" value="Pectin lyase-like"/>
    <property type="match status" value="1"/>
</dbReference>
<dbReference type="Pfam" id="PF05860">
    <property type="entry name" value="TPS"/>
    <property type="match status" value="1"/>
</dbReference>
<feature type="chain" id="PRO_5012171729" description="Filamentous haemagglutinin FhaB/tRNA nuclease CdiA-like TPS domain-containing protein" evidence="1">
    <location>
        <begin position="28"/>
        <end position="662"/>
    </location>
</feature>
<gene>
    <name evidence="3" type="ORF">CHH28_07880</name>
</gene>
<keyword evidence="1" id="KW-0732">Signal</keyword>
<evidence type="ECO:0000313" key="3">
    <source>
        <dbReference type="EMBL" id="ASP38599.1"/>
    </source>
</evidence>
<organism evidence="3 4">
    <name type="scientific">Bacterioplanes sanyensis</name>
    <dbReference type="NCBI Taxonomy" id="1249553"/>
    <lineage>
        <taxon>Bacteria</taxon>
        <taxon>Pseudomonadati</taxon>
        <taxon>Pseudomonadota</taxon>
        <taxon>Gammaproteobacteria</taxon>
        <taxon>Oceanospirillales</taxon>
        <taxon>Oceanospirillaceae</taxon>
        <taxon>Bacterioplanes</taxon>
    </lineage>
</organism>
<name>A0A222FIL9_9GAMM</name>
<sequence>MRQTRMLTSSKAFLSIGILSVALPCFSQSLVVPDGSTETGVQMDEFGRTVVSIAPADRDRISHNRYTEFNSASNGLLLDNQQQAARTIINEVTGNNPSEFLGEVRVLGTRAHVIIANPNGISVNGAEFFNTGGLALTTGALGFVEREDSLGRVRRNATALVEQGEIYVGADGLSGIISHLELLSKTIKIEGPITNVSDDDFTNINLVTGASSSEFNSAQSFTDPTLNWRTTSSSDIASTELAVDISSNASFSASRVLMMVTEDGAGVRNYGDIAATASTFSLSTDGKVEFGGSVIAAADVTVEAAELDLRNNDDEQQSIQSVTGQIVLKSSGDSTIEGYLVQASSMADEGAERQETVKLDVAGKLQLESLSADKRTVLFANQNVAVQANEVVNHSSRILANGDVIVNAQSYINNVVVSDTGTNGEVISSERDGRALWYTLYTDNEKIYTRHVDFGEPDAGRLPSEVISTIGNIKFNVESFSNIGGSIISNAGDIDIESDGFSNSALAVGKTWLNSRCNIGGCDRYGGNTMELLGGDIQAAMELRITANDAVNKGGLLQAVGDVTIDTQTFLSQGMPVYDVISRPGGLRTYFLKSMGIWTQVDQGGSLISNMGKITFLGENNRIDGGNIQAAEGLEGEYSIVREPTTQDLIIQREIGVFRKIY</sequence>